<feature type="signal peptide" evidence="6">
    <location>
        <begin position="1"/>
        <end position="19"/>
    </location>
</feature>
<gene>
    <name evidence="8" type="ORF">PYW07_001607</name>
</gene>
<keyword evidence="5" id="KW-1015">Disulfide bond</keyword>
<dbReference type="InterPro" id="IPR043504">
    <property type="entry name" value="Peptidase_S1_PA_chymotrypsin"/>
</dbReference>
<dbReference type="InterPro" id="IPR050430">
    <property type="entry name" value="Peptidase_S1"/>
</dbReference>
<evidence type="ECO:0000259" key="7">
    <source>
        <dbReference type="PROSITE" id="PS50240"/>
    </source>
</evidence>
<evidence type="ECO:0000256" key="6">
    <source>
        <dbReference type="SAM" id="SignalP"/>
    </source>
</evidence>
<comment type="caution">
    <text evidence="8">The sequence shown here is derived from an EMBL/GenBank/DDBJ whole genome shotgun (WGS) entry which is preliminary data.</text>
</comment>
<evidence type="ECO:0000256" key="2">
    <source>
        <dbReference type="ARBA" id="ARBA00022670"/>
    </source>
</evidence>
<dbReference type="Gene3D" id="2.40.10.10">
    <property type="entry name" value="Trypsin-like serine proteases"/>
    <property type="match status" value="1"/>
</dbReference>
<dbReference type="InterPro" id="IPR001314">
    <property type="entry name" value="Peptidase_S1A"/>
</dbReference>
<evidence type="ECO:0000256" key="5">
    <source>
        <dbReference type="ARBA" id="ARBA00023157"/>
    </source>
</evidence>
<dbReference type="EMBL" id="JARGEI010000008">
    <property type="protein sequence ID" value="KAJ8727488.1"/>
    <property type="molecule type" value="Genomic_DNA"/>
</dbReference>
<dbReference type="Pfam" id="PF00089">
    <property type="entry name" value="Trypsin"/>
    <property type="match status" value="1"/>
</dbReference>
<accession>A0AAD8DW82</accession>
<evidence type="ECO:0000256" key="1">
    <source>
        <dbReference type="ARBA" id="ARBA00007664"/>
    </source>
</evidence>
<evidence type="ECO:0000313" key="8">
    <source>
        <dbReference type="EMBL" id="KAJ8727488.1"/>
    </source>
</evidence>
<dbReference type="InterPro" id="IPR001254">
    <property type="entry name" value="Trypsin_dom"/>
</dbReference>
<dbReference type="PROSITE" id="PS50240">
    <property type="entry name" value="TRYPSIN_DOM"/>
    <property type="match status" value="1"/>
</dbReference>
<name>A0AAD8DW82_MYTSE</name>
<dbReference type="SUPFAM" id="SSF50494">
    <property type="entry name" value="Trypsin-like serine proteases"/>
    <property type="match status" value="1"/>
</dbReference>
<evidence type="ECO:0000256" key="4">
    <source>
        <dbReference type="ARBA" id="ARBA00022825"/>
    </source>
</evidence>
<dbReference type="InterPro" id="IPR009003">
    <property type="entry name" value="Peptidase_S1_PA"/>
</dbReference>
<dbReference type="CDD" id="cd00190">
    <property type="entry name" value="Tryp_SPc"/>
    <property type="match status" value="1"/>
</dbReference>
<sequence>MNNFVFLFVIALCGTRVSSLNVERTNRIAGGESAKPGEFPYVISLQEISQLSTYTRGHRCGGAMVTARHAVTSASCVHDRTENGQFVVINATAYRVFAGSFNLSVDSADRNRNIEKITVHPDYRPNTPYVNDIAVITLVGEFPNSVVGTIPLAVSEPTQDQGSICQAAGWGSQNGTSSASTQLMHRNKTVFDQAVCKGVYSTPVPGFTQINVENSMMCALNPLSPSCEGDLGNPLVCNWYLTGILVHHRNDCSLGVGSFPEVYTRISSFRSWIERTSGASTFQPGMAVLGLICIVQIVTAKVLQ</sequence>
<keyword evidence="2" id="KW-0645">Protease</keyword>
<feature type="chain" id="PRO_5042135675" description="Peptidase S1 domain-containing protein" evidence="6">
    <location>
        <begin position="20"/>
        <end position="304"/>
    </location>
</feature>
<evidence type="ECO:0000313" key="9">
    <source>
        <dbReference type="Proteomes" id="UP001231518"/>
    </source>
</evidence>
<protein>
    <recommendedName>
        <fullName evidence="7">Peptidase S1 domain-containing protein</fullName>
    </recommendedName>
</protein>
<proteinExistence type="inferred from homology"/>
<dbReference type="PANTHER" id="PTHR24276:SF98">
    <property type="entry name" value="FI18310P1-RELATED"/>
    <property type="match status" value="1"/>
</dbReference>
<dbReference type="PRINTS" id="PR00722">
    <property type="entry name" value="CHYMOTRYPSIN"/>
</dbReference>
<keyword evidence="4" id="KW-0720">Serine protease</keyword>
<keyword evidence="6" id="KW-0732">Signal</keyword>
<dbReference type="GO" id="GO:0004252">
    <property type="term" value="F:serine-type endopeptidase activity"/>
    <property type="evidence" value="ECO:0007669"/>
    <property type="project" value="InterPro"/>
</dbReference>
<feature type="domain" description="Peptidase S1" evidence="7">
    <location>
        <begin position="28"/>
        <end position="278"/>
    </location>
</feature>
<dbReference type="AlphaFoldDB" id="A0AAD8DW82"/>
<dbReference type="GO" id="GO:0006508">
    <property type="term" value="P:proteolysis"/>
    <property type="evidence" value="ECO:0007669"/>
    <property type="project" value="UniProtKB-KW"/>
</dbReference>
<organism evidence="8 9">
    <name type="scientific">Mythimna separata</name>
    <name type="common">Oriental armyworm</name>
    <name type="synonym">Pseudaletia separata</name>
    <dbReference type="NCBI Taxonomy" id="271217"/>
    <lineage>
        <taxon>Eukaryota</taxon>
        <taxon>Metazoa</taxon>
        <taxon>Ecdysozoa</taxon>
        <taxon>Arthropoda</taxon>
        <taxon>Hexapoda</taxon>
        <taxon>Insecta</taxon>
        <taxon>Pterygota</taxon>
        <taxon>Neoptera</taxon>
        <taxon>Endopterygota</taxon>
        <taxon>Lepidoptera</taxon>
        <taxon>Glossata</taxon>
        <taxon>Ditrysia</taxon>
        <taxon>Noctuoidea</taxon>
        <taxon>Noctuidae</taxon>
        <taxon>Noctuinae</taxon>
        <taxon>Hadenini</taxon>
        <taxon>Mythimna</taxon>
    </lineage>
</organism>
<reference evidence="8" key="1">
    <citation type="submission" date="2023-03" db="EMBL/GenBank/DDBJ databases">
        <title>Chromosome-level genomes of two armyworms, Mythimna separata and Mythimna loreyi, provide insights into the biosynthesis and reception of sex pheromones.</title>
        <authorList>
            <person name="Zhao H."/>
        </authorList>
    </citation>
    <scope>NUCLEOTIDE SEQUENCE</scope>
    <source>
        <strain evidence="8">BeijingLab</strain>
        <tissue evidence="8">Pupa</tissue>
    </source>
</reference>
<evidence type="ECO:0000256" key="3">
    <source>
        <dbReference type="ARBA" id="ARBA00022801"/>
    </source>
</evidence>
<keyword evidence="9" id="KW-1185">Reference proteome</keyword>
<dbReference type="PANTHER" id="PTHR24276">
    <property type="entry name" value="POLYSERASE-RELATED"/>
    <property type="match status" value="1"/>
</dbReference>
<comment type="similarity">
    <text evidence="1">Belongs to the peptidase S1 family.</text>
</comment>
<dbReference type="SMART" id="SM00020">
    <property type="entry name" value="Tryp_SPc"/>
    <property type="match status" value="1"/>
</dbReference>
<keyword evidence="3" id="KW-0378">Hydrolase</keyword>
<dbReference type="Proteomes" id="UP001231518">
    <property type="component" value="Chromosome 11"/>
</dbReference>